<accession>A0AAN6T3A1</accession>
<keyword evidence="2" id="KW-1185">Reference proteome</keyword>
<sequence length="401" mass="44778">MKQKQILESSRIGALVQARPVGQAPAQFPEASSYKTSRADMLGFRSVAWWIHVGLVPPGAHSEARDPAASRSGAVLLTNETSLLINWGSGVRIHDGFEITACGPSAGASNSSASSPCLHHYPTATLSSPNSNSPALFSTKPDPEPPAPLLAAAKQKAAIERLYPNISRDSLHDVLNHSLPLPYNALGGIYCIKDALDLYRLPYWGFVLFRCTYRSQEKWEKFLALVQKHARERFEEAGLMDVYARVRWAVFEDAAGLDGVDIAETSRRFVDWVERGPGGKERSALTPPVLSGAPRYEFFLHVDEESLESVVDDAKARDKRSGYFCRMVKPYPVVEWDIKRDREGVYRFREDEQELEEEDMWEASKIVKIDDLVDLYGGLHQFVDGWSTLSSYPGNPDLFMP</sequence>
<dbReference type="EMBL" id="MU863628">
    <property type="protein sequence ID" value="KAK4103540.1"/>
    <property type="molecule type" value="Genomic_DNA"/>
</dbReference>
<evidence type="ECO:0000313" key="2">
    <source>
        <dbReference type="Proteomes" id="UP001305647"/>
    </source>
</evidence>
<name>A0AAN6T3A1_9PEZI</name>
<reference evidence="1" key="2">
    <citation type="submission" date="2023-05" db="EMBL/GenBank/DDBJ databases">
        <authorList>
            <consortium name="Lawrence Berkeley National Laboratory"/>
            <person name="Steindorff A."/>
            <person name="Hensen N."/>
            <person name="Bonometti L."/>
            <person name="Westerberg I."/>
            <person name="Brannstrom I.O."/>
            <person name="Guillou S."/>
            <person name="Cros-Aarteil S."/>
            <person name="Calhoun S."/>
            <person name="Haridas S."/>
            <person name="Kuo A."/>
            <person name="Mondo S."/>
            <person name="Pangilinan J."/>
            <person name="Riley R."/>
            <person name="Labutti K."/>
            <person name="Andreopoulos B."/>
            <person name="Lipzen A."/>
            <person name="Chen C."/>
            <person name="Yanf M."/>
            <person name="Daum C."/>
            <person name="Ng V."/>
            <person name="Clum A."/>
            <person name="Ohm R."/>
            <person name="Martin F."/>
            <person name="Silar P."/>
            <person name="Natvig D."/>
            <person name="Lalanne C."/>
            <person name="Gautier V."/>
            <person name="Ament-Velasquez S.L."/>
            <person name="Kruys A."/>
            <person name="Hutchinson M.I."/>
            <person name="Powell A.J."/>
            <person name="Barry K."/>
            <person name="Miller A.N."/>
            <person name="Grigoriev I.V."/>
            <person name="Debuchy R."/>
            <person name="Gladieux P."/>
            <person name="Thoren M.H."/>
            <person name="Johannesson H."/>
        </authorList>
    </citation>
    <scope>NUCLEOTIDE SEQUENCE</scope>
    <source>
        <strain evidence="1">CBS 757.83</strain>
    </source>
</reference>
<proteinExistence type="predicted"/>
<gene>
    <name evidence="1" type="ORF">N658DRAFT_484458</name>
</gene>
<dbReference type="Proteomes" id="UP001305647">
    <property type="component" value="Unassembled WGS sequence"/>
</dbReference>
<protein>
    <submittedName>
        <fullName evidence="1">Uncharacterized protein</fullName>
    </submittedName>
</protein>
<comment type="caution">
    <text evidence="1">The sequence shown here is derived from an EMBL/GenBank/DDBJ whole genome shotgun (WGS) entry which is preliminary data.</text>
</comment>
<organism evidence="1 2">
    <name type="scientific">Parathielavia hyrcaniae</name>
    <dbReference type="NCBI Taxonomy" id="113614"/>
    <lineage>
        <taxon>Eukaryota</taxon>
        <taxon>Fungi</taxon>
        <taxon>Dikarya</taxon>
        <taxon>Ascomycota</taxon>
        <taxon>Pezizomycotina</taxon>
        <taxon>Sordariomycetes</taxon>
        <taxon>Sordariomycetidae</taxon>
        <taxon>Sordariales</taxon>
        <taxon>Chaetomiaceae</taxon>
        <taxon>Parathielavia</taxon>
    </lineage>
</organism>
<evidence type="ECO:0000313" key="1">
    <source>
        <dbReference type="EMBL" id="KAK4103540.1"/>
    </source>
</evidence>
<reference evidence="1" key="1">
    <citation type="journal article" date="2023" name="Mol. Phylogenet. Evol.">
        <title>Genome-scale phylogeny and comparative genomics of the fungal order Sordariales.</title>
        <authorList>
            <person name="Hensen N."/>
            <person name="Bonometti L."/>
            <person name="Westerberg I."/>
            <person name="Brannstrom I.O."/>
            <person name="Guillou S."/>
            <person name="Cros-Aarteil S."/>
            <person name="Calhoun S."/>
            <person name="Haridas S."/>
            <person name="Kuo A."/>
            <person name="Mondo S."/>
            <person name="Pangilinan J."/>
            <person name="Riley R."/>
            <person name="LaButti K."/>
            <person name="Andreopoulos B."/>
            <person name="Lipzen A."/>
            <person name="Chen C."/>
            <person name="Yan M."/>
            <person name="Daum C."/>
            <person name="Ng V."/>
            <person name="Clum A."/>
            <person name="Steindorff A."/>
            <person name="Ohm R.A."/>
            <person name="Martin F."/>
            <person name="Silar P."/>
            <person name="Natvig D.O."/>
            <person name="Lalanne C."/>
            <person name="Gautier V."/>
            <person name="Ament-Velasquez S.L."/>
            <person name="Kruys A."/>
            <person name="Hutchinson M.I."/>
            <person name="Powell A.J."/>
            <person name="Barry K."/>
            <person name="Miller A.N."/>
            <person name="Grigoriev I.V."/>
            <person name="Debuchy R."/>
            <person name="Gladieux P."/>
            <person name="Hiltunen Thoren M."/>
            <person name="Johannesson H."/>
        </authorList>
    </citation>
    <scope>NUCLEOTIDE SEQUENCE</scope>
    <source>
        <strain evidence="1">CBS 757.83</strain>
    </source>
</reference>
<dbReference type="AlphaFoldDB" id="A0AAN6T3A1"/>